<dbReference type="GO" id="GO:0016491">
    <property type="term" value="F:oxidoreductase activity"/>
    <property type="evidence" value="ECO:0007669"/>
    <property type="project" value="UniProtKB-KW"/>
</dbReference>
<protein>
    <submittedName>
        <fullName evidence="4">Acyl-CoA dehydrogenase family protein</fullName>
        <ecNumber evidence="4">1.-.-.-</ecNumber>
    </submittedName>
</protein>
<feature type="domain" description="Acyl-CoA dehydrogenase/oxidase N-terminal" evidence="2">
    <location>
        <begin position="25"/>
        <end position="99"/>
    </location>
</feature>
<dbReference type="EMBL" id="CP090958">
    <property type="protein sequence ID" value="WGW14087.1"/>
    <property type="molecule type" value="Genomic_DNA"/>
</dbReference>
<dbReference type="InterPro" id="IPR009100">
    <property type="entry name" value="AcylCoA_DH/oxidase_NM_dom_sf"/>
</dbReference>
<evidence type="ECO:0000313" key="4">
    <source>
        <dbReference type="EMBL" id="WGW14087.1"/>
    </source>
</evidence>
<dbReference type="InterPro" id="IPR013786">
    <property type="entry name" value="AcylCoA_DH/ox_N"/>
</dbReference>
<reference evidence="4 5" key="1">
    <citation type="submission" date="2023-05" db="EMBL/GenBank/DDBJ databases">
        <title>Lithophilousrod everest ZFBP1038 complete genpme.</title>
        <authorList>
            <person name="Tian M."/>
        </authorList>
    </citation>
    <scope>NUCLEOTIDE SEQUENCE [LARGE SCALE GENOMIC DNA]</scope>
    <source>
        <strain evidence="4 5">ZFBP1038</strain>
    </source>
</reference>
<dbReference type="PANTHER" id="PTHR43884">
    <property type="entry name" value="ACYL-COA DEHYDROGENASE"/>
    <property type="match status" value="1"/>
</dbReference>
<dbReference type="Pfam" id="PF02771">
    <property type="entry name" value="Acyl-CoA_dh_N"/>
    <property type="match status" value="1"/>
</dbReference>
<name>A0ABY8QYI4_9MICO</name>
<dbReference type="SUPFAM" id="SSF47203">
    <property type="entry name" value="Acyl-CoA dehydrogenase C-terminal domain-like"/>
    <property type="match status" value="1"/>
</dbReference>
<evidence type="ECO:0000256" key="1">
    <source>
        <dbReference type="ARBA" id="ARBA00023002"/>
    </source>
</evidence>
<evidence type="ECO:0000259" key="2">
    <source>
        <dbReference type="Pfam" id="PF02771"/>
    </source>
</evidence>
<dbReference type="InterPro" id="IPR046373">
    <property type="entry name" value="Acyl-CoA_Oxase/DH_mid-dom_sf"/>
</dbReference>
<dbReference type="InterPro" id="IPR037069">
    <property type="entry name" value="AcylCoA_DH/ox_N_sf"/>
</dbReference>
<organism evidence="4 5">
    <name type="scientific">Saxibacter everestensis</name>
    <dbReference type="NCBI Taxonomy" id="2909229"/>
    <lineage>
        <taxon>Bacteria</taxon>
        <taxon>Bacillati</taxon>
        <taxon>Actinomycetota</taxon>
        <taxon>Actinomycetes</taxon>
        <taxon>Micrococcales</taxon>
        <taxon>Brevibacteriaceae</taxon>
        <taxon>Saxibacter</taxon>
    </lineage>
</organism>
<dbReference type="InterPro" id="IPR013107">
    <property type="entry name" value="Acyl-CoA_DH_C"/>
</dbReference>
<dbReference type="EC" id="1.-.-.-" evidence="4"/>
<dbReference type="Gene3D" id="2.40.110.10">
    <property type="entry name" value="Butyryl-CoA Dehydrogenase, subunit A, domain 2"/>
    <property type="match status" value="1"/>
</dbReference>
<dbReference type="PANTHER" id="PTHR43884:SF25">
    <property type="entry name" value="ACYL-COA DEHYDROGENASE YDBM-RELATED"/>
    <property type="match status" value="1"/>
</dbReference>
<feature type="domain" description="Acyl-CoA dehydrogenase C-terminal" evidence="3">
    <location>
        <begin position="257"/>
        <end position="379"/>
    </location>
</feature>
<sequence length="402" mass="42608">MVPASAGLKDPGARAQELLPDAFLTRIRQRAAEYDRNNSFFTEDFDQLRAAGYLTMQVPSARGGAGFTLTEVARAQRRLATAAPATALAVNMHLVWVAAAMAMTERGDHGLDLVIEGAAAGEVFAFGISEGGNDSVLFDSRTAAEPDGSGGYRYTGTKIFTSLAPAWTKLGIFGKDATDPDDPRLVYGFLDRAAAGYRIADDWDPLGMRATQSRSTVLTGAHVPASQIVRDLPVGPNADPLVFGIFSSFLTLVPSVYAGIADRALALAVQAVGQRSSMKFDGQKLSMDPDIRWKIADAAMLVDSMTLQLDGLTADVSAGPGSREHGADWFRQLAGLKTRVIADARRVVDLGLQVSGGASYTASSELSRLYRDVLAGIYHPSDDESAHSTVAQAVLGPLPTGQ</sequence>
<proteinExistence type="predicted"/>
<dbReference type="RefSeq" id="WP_349640901.1">
    <property type="nucleotide sequence ID" value="NZ_CP090958.1"/>
</dbReference>
<evidence type="ECO:0000313" key="5">
    <source>
        <dbReference type="Proteomes" id="UP001209083"/>
    </source>
</evidence>
<dbReference type="Pfam" id="PF08028">
    <property type="entry name" value="Acyl-CoA_dh_2"/>
    <property type="match status" value="1"/>
</dbReference>
<dbReference type="Gene3D" id="1.10.540.10">
    <property type="entry name" value="Acyl-CoA dehydrogenase/oxidase, N-terminal domain"/>
    <property type="match status" value="1"/>
</dbReference>
<keyword evidence="5" id="KW-1185">Reference proteome</keyword>
<dbReference type="InterPro" id="IPR036250">
    <property type="entry name" value="AcylCo_DH-like_C"/>
</dbReference>
<dbReference type="Gene3D" id="1.20.140.10">
    <property type="entry name" value="Butyryl-CoA Dehydrogenase, subunit A, domain 3"/>
    <property type="match status" value="1"/>
</dbReference>
<gene>
    <name evidence="4" type="ORF">LWF01_11225</name>
</gene>
<keyword evidence="1 4" id="KW-0560">Oxidoreductase</keyword>
<dbReference type="PIRSF" id="PIRSF016578">
    <property type="entry name" value="HsaA"/>
    <property type="match status" value="1"/>
</dbReference>
<dbReference type="CDD" id="cd00567">
    <property type="entry name" value="ACAD"/>
    <property type="match status" value="1"/>
</dbReference>
<evidence type="ECO:0000259" key="3">
    <source>
        <dbReference type="Pfam" id="PF08028"/>
    </source>
</evidence>
<dbReference type="Proteomes" id="UP001209083">
    <property type="component" value="Chromosome"/>
</dbReference>
<dbReference type="SUPFAM" id="SSF56645">
    <property type="entry name" value="Acyl-CoA dehydrogenase NM domain-like"/>
    <property type="match status" value="1"/>
</dbReference>
<accession>A0ABY8QYI4</accession>